<feature type="compositionally biased region" description="Basic residues" evidence="1">
    <location>
        <begin position="23"/>
        <end position="32"/>
    </location>
</feature>
<accession>A0AAQ3N4E0</accession>
<dbReference type="AlphaFoldDB" id="A0AAQ3N4E0"/>
<name>A0AAQ3N4E0_VIGMU</name>
<evidence type="ECO:0000256" key="1">
    <source>
        <dbReference type="SAM" id="MobiDB-lite"/>
    </source>
</evidence>
<dbReference type="EMBL" id="CP144694">
    <property type="protein sequence ID" value="WVZ02420.1"/>
    <property type="molecule type" value="Genomic_DNA"/>
</dbReference>
<feature type="region of interest" description="Disordered" evidence="1">
    <location>
        <begin position="1"/>
        <end position="32"/>
    </location>
</feature>
<organism evidence="2 3">
    <name type="scientific">Vigna mungo</name>
    <name type="common">Black gram</name>
    <name type="synonym">Phaseolus mungo</name>
    <dbReference type="NCBI Taxonomy" id="3915"/>
    <lineage>
        <taxon>Eukaryota</taxon>
        <taxon>Viridiplantae</taxon>
        <taxon>Streptophyta</taxon>
        <taxon>Embryophyta</taxon>
        <taxon>Tracheophyta</taxon>
        <taxon>Spermatophyta</taxon>
        <taxon>Magnoliopsida</taxon>
        <taxon>eudicotyledons</taxon>
        <taxon>Gunneridae</taxon>
        <taxon>Pentapetalae</taxon>
        <taxon>rosids</taxon>
        <taxon>fabids</taxon>
        <taxon>Fabales</taxon>
        <taxon>Fabaceae</taxon>
        <taxon>Papilionoideae</taxon>
        <taxon>50 kb inversion clade</taxon>
        <taxon>NPAAA clade</taxon>
        <taxon>indigoferoid/millettioid clade</taxon>
        <taxon>Phaseoleae</taxon>
        <taxon>Vigna</taxon>
    </lineage>
</organism>
<reference evidence="2 3" key="1">
    <citation type="journal article" date="2023" name="Life. Sci Alliance">
        <title>Evolutionary insights into 3D genome organization and epigenetic landscape of Vigna mungo.</title>
        <authorList>
            <person name="Junaid A."/>
            <person name="Singh B."/>
            <person name="Bhatia S."/>
        </authorList>
    </citation>
    <scope>NUCLEOTIDE SEQUENCE [LARGE SCALE GENOMIC DNA]</scope>
    <source>
        <strain evidence="2">Urdbean</strain>
    </source>
</reference>
<proteinExistence type="predicted"/>
<evidence type="ECO:0000313" key="3">
    <source>
        <dbReference type="Proteomes" id="UP001374535"/>
    </source>
</evidence>
<dbReference type="Proteomes" id="UP001374535">
    <property type="component" value="Chromosome 7"/>
</dbReference>
<keyword evidence="3" id="KW-1185">Reference proteome</keyword>
<protein>
    <submittedName>
        <fullName evidence="2">Uncharacterized protein</fullName>
    </submittedName>
</protein>
<gene>
    <name evidence="2" type="ORF">V8G54_023226</name>
</gene>
<evidence type="ECO:0000313" key="2">
    <source>
        <dbReference type="EMBL" id="WVZ02420.1"/>
    </source>
</evidence>
<sequence>MTEMRQPFVRASLNPAGEEERKKAHSKSATNKRQKIDIDDGLDGVLEEQEVEIKALEEELAVRVCFSLFCELVNHYWLNNSPLTAGVFFSVLLMHDSWNTCSWMTSILNKQIGHNEVY</sequence>